<keyword evidence="2" id="KW-0509">mRNA transport</keyword>
<feature type="region of interest" description="Disordered" evidence="8">
    <location>
        <begin position="31"/>
        <end position="97"/>
    </location>
</feature>
<evidence type="ECO:0000256" key="4">
    <source>
        <dbReference type="ARBA" id="ARBA00023010"/>
    </source>
</evidence>
<evidence type="ECO:0000256" key="3">
    <source>
        <dbReference type="ARBA" id="ARBA00022927"/>
    </source>
</evidence>
<keyword evidence="7" id="KW-0472">Membrane</keyword>
<comment type="function">
    <text evidence="7">Functions as a component of the nuclear pore complex (NPC).</text>
</comment>
<evidence type="ECO:0000313" key="10">
    <source>
        <dbReference type="Proteomes" id="UP001165060"/>
    </source>
</evidence>
<dbReference type="Gene3D" id="1.20.190.50">
    <property type="match status" value="1"/>
</dbReference>
<evidence type="ECO:0000256" key="2">
    <source>
        <dbReference type="ARBA" id="ARBA00022816"/>
    </source>
</evidence>
<organism evidence="9 10">
    <name type="scientific">Tetraparma gracilis</name>
    <dbReference type="NCBI Taxonomy" id="2962635"/>
    <lineage>
        <taxon>Eukaryota</taxon>
        <taxon>Sar</taxon>
        <taxon>Stramenopiles</taxon>
        <taxon>Ochrophyta</taxon>
        <taxon>Bolidophyceae</taxon>
        <taxon>Parmales</taxon>
        <taxon>Triparmaceae</taxon>
        <taxon>Tetraparma</taxon>
    </lineage>
</organism>
<evidence type="ECO:0000256" key="6">
    <source>
        <dbReference type="ARBA" id="ARBA00023242"/>
    </source>
</evidence>
<dbReference type="Pfam" id="PF04121">
    <property type="entry name" value="Nup84_Nup100"/>
    <property type="match status" value="2"/>
</dbReference>
<comment type="similarity">
    <text evidence="7">Belongs to the nucleoporin Nup84/Nup107 family.</text>
</comment>
<keyword evidence="10" id="KW-1185">Reference proteome</keyword>
<feature type="region of interest" description="Disordered" evidence="8">
    <location>
        <begin position="195"/>
        <end position="243"/>
    </location>
</feature>
<dbReference type="PANTHER" id="PTHR13003:SF2">
    <property type="entry name" value="NUCLEAR PORE COMPLEX PROTEIN NUP107"/>
    <property type="match status" value="1"/>
</dbReference>
<feature type="compositionally biased region" description="Low complexity" evidence="8">
    <location>
        <begin position="37"/>
        <end position="46"/>
    </location>
</feature>
<keyword evidence="6 7" id="KW-0539">Nucleus</keyword>
<gene>
    <name evidence="9" type="ORF">TeGR_g10351</name>
</gene>
<comment type="subcellular location">
    <subcellularLocation>
        <location evidence="7">Nucleus</location>
        <location evidence="7">Nuclear pore complex</location>
    </subcellularLocation>
    <subcellularLocation>
        <location evidence="7">Nucleus membrane</location>
    </subcellularLocation>
</comment>
<feature type="region of interest" description="Disordered" evidence="8">
    <location>
        <begin position="368"/>
        <end position="399"/>
    </location>
</feature>
<keyword evidence="3" id="KW-0653">Protein transport</keyword>
<dbReference type="EMBL" id="BRYB01002452">
    <property type="protein sequence ID" value="GMI19740.1"/>
    <property type="molecule type" value="Genomic_DNA"/>
</dbReference>
<keyword evidence="5 7" id="KW-0906">Nuclear pore complex</keyword>
<keyword evidence="4 7" id="KW-0811">Translocation</keyword>
<reference evidence="9 10" key="1">
    <citation type="journal article" date="2023" name="Commun. Biol.">
        <title>Genome analysis of Parmales, the sister group of diatoms, reveals the evolutionary specialization of diatoms from phago-mixotrophs to photoautotrophs.</title>
        <authorList>
            <person name="Ban H."/>
            <person name="Sato S."/>
            <person name="Yoshikawa S."/>
            <person name="Yamada K."/>
            <person name="Nakamura Y."/>
            <person name="Ichinomiya M."/>
            <person name="Sato N."/>
            <person name="Blanc-Mathieu R."/>
            <person name="Endo H."/>
            <person name="Kuwata A."/>
            <person name="Ogata H."/>
        </authorList>
    </citation>
    <scope>NUCLEOTIDE SEQUENCE [LARGE SCALE GENOMIC DNA]</scope>
</reference>
<protein>
    <recommendedName>
        <fullName evidence="7">Nuclear pore complex protein</fullName>
    </recommendedName>
</protein>
<evidence type="ECO:0000256" key="5">
    <source>
        <dbReference type="ARBA" id="ARBA00023132"/>
    </source>
</evidence>
<feature type="compositionally biased region" description="Low complexity" evidence="8">
    <location>
        <begin position="215"/>
        <end position="229"/>
    </location>
</feature>
<evidence type="ECO:0000256" key="7">
    <source>
        <dbReference type="RuleBase" id="RU365072"/>
    </source>
</evidence>
<keyword evidence="1 7" id="KW-0813">Transport</keyword>
<name>A0ABQ6M5A6_9STRA</name>
<dbReference type="InterPro" id="IPR007252">
    <property type="entry name" value="Nup84/Nup107"/>
</dbReference>
<evidence type="ECO:0000256" key="8">
    <source>
        <dbReference type="SAM" id="MobiDB-lite"/>
    </source>
</evidence>
<proteinExistence type="inferred from homology"/>
<sequence length="805" mass="85144">MPRLGLSSSPPSPGSLAYAKLTSALSLFSAEGGAEGGAEAPDGYDGYDQDPYHIQAPNSPPNSFPPPPEGRQGLSFAPQLSLSASQPLPRADAPPDAPLLHESLQAFLSSPASASPAARRAFAGGLARAHGRSAGRDGGARELRDLYDLLSLLAAEPSGGGPGALLLADSGGLERLGLLREWLESTYSASDRFKLTDPSASSSSSSMWPSTIPALRSSSLSPDPDLPLRSTPPTPLSPPDLDSESTLLTSLLSLLRAGKLPDASAALLSAAGQPYRAASVLCDPGSPTFSSWRLSCRSLAAAAAKQARRYSPASAAATPPSSQLPHPAAVEALLYELLANDRPSPSPLLPTFPDALWRAAYHLTERAADERAPGASGGGGGRFGSREGERARRQLEETKGGEPLAQYLAALSTSHPAAGDFFNNALCAIASGPPALPPLLSFLSSPSCPHPSFAAHLAILLQSLGVPSDAYDAAISRYAALLSEARLLPLVASYCGQLSPAACEGHYAGFLETVDESADRRAVYDAGVASFPALMPGILNSLVERIRSTGGDGDVLRSLEWLLMDEAQRVSALEHCNLTLRKFMGEDKVECCKMLLLEYFADDSDDVLARLSPAWTEEDAEAADAIAAEHGMLCDAVQASVCFENWRRLLGEGALQSVGGAADRKLAEESAGPEREIWEKLRKREERVGVEQRREKLGKAAEEAHRALASVLLVDGGWMSGEDDELRRRTVPVAVFKAIAVCCGQGEWELAVGNNEGARAWLERGMELASHVAHAQNNIMECMEGEEKKRLLQRFAEVAVLLLQC</sequence>
<feature type="compositionally biased region" description="Pro residues" evidence="8">
    <location>
        <begin position="58"/>
        <end position="69"/>
    </location>
</feature>
<dbReference type="Proteomes" id="UP001165060">
    <property type="component" value="Unassembled WGS sequence"/>
</dbReference>
<dbReference type="PANTHER" id="PTHR13003">
    <property type="entry name" value="NUP107-RELATED"/>
    <property type="match status" value="1"/>
</dbReference>
<feature type="compositionally biased region" description="Basic and acidic residues" evidence="8">
    <location>
        <begin position="384"/>
        <end position="399"/>
    </location>
</feature>
<dbReference type="Gene3D" id="1.10.3450.20">
    <property type="match status" value="1"/>
</dbReference>
<evidence type="ECO:0000313" key="9">
    <source>
        <dbReference type="EMBL" id="GMI19740.1"/>
    </source>
</evidence>
<comment type="subunit">
    <text evidence="7">Part of the nuclear pore complex (NPC).</text>
</comment>
<accession>A0ABQ6M5A6</accession>
<comment type="caution">
    <text evidence="9">The sequence shown here is derived from an EMBL/GenBank/DDBJ whole genome shotgun (WGS) entry which is preliminary data.</text>
</comment>
<evidence type="ECO:0000256" key="1">
    <source>
        <dbReference type="ARBA" id="ARBA00022448"/>
    </source>
</evidence>